<dbReference type="AlphaFoldDB" id="A0A2T1EFS9"/>
<proteinExistence type="predicted"/>
<sequence>MGRAVFLKVNRHQFKCAPCGKPFSETFTFLGQQRKQTDRFAAMIVEQVIHRDLHNVGQQND</sequence>
<protein>
    <recommendedName>
        <fullName evidence="3">Transposase IS204/IS1001/IS1096/IS1165 zinc-finger domain-containing protein</fullName>
    </recommendedName>
</protein>
<evidence type="ECO:0008006" key="3">
    <source>
        <dbReference type="Google" id="ProtNLM"/>
    </source>
</evidence>
<name>A0A2T1EFS9_9CYAN</name>
<accession>A0A2T1EFS9</accession>
<organism evidence="1 2">
    <name type="scientific">Stenomitos frigidus ULC18</name>
    <dbReference type="NCBI Taxonomy" id="2107698"/>
    <lineage>
        <taxon>Bacteria</taxon>
        <taxon>Bacillati</taxon>
        <taxon>Cyanobacteriota</taxon>
        <taxon>Cyanophyceae</taxon>
        <taxon>Leptolyngbyales</taxon>
        <taxon>Leptolyngbyaceae</taxon>
        <taxon>Stenomitos</taxon>
    </lineage>
</organism>
<evidence type="ECO:0000313" key="1">
    <source>
        <dbReference type="EMBL" id="PSB31600.1"/>
    </source>
</evidence>
<evidence type="ECO:0000313" key="2">
    <source>
        <dbReference type="Proteomes" id="UP000239576"/>
    </source>
</evidence>
<dbReference type="Proteomes" id="UP000239576">
    <property type="component" value="Unassembled WGS sequence"/>
</dbReference>
<reference evidence="1 2" key="2">
    <citation type="submission" date="2018-03" db="EMBL/GenBank/DDBJ databases">
        <title>The ancient ancestry and fast evolution of plastids.</title>
        <authorList>
            <person name="Moore K.R."/>
            <person name="Magnabosco C."/>
            <person name="Momper L."/>
            <person name="Gold D.A."/>
            <person name="Bosak T."/>
            <person name="Fournier G.P."/>
        </authorList>
    </citation>
    <scope>NUCLEOTIDE SEQUENCE [LARGE SCALE GENOMIC DNA]</scope>
    <source>
        <strain evidence="1 2">ULC18</strain>
    </source>
</reference>
<dbReference type="EMBL" id="PVWK01000034">
    <property type="protein sequence ID" value="PSB31600.1"/>
    <property type="molecule type" value="Genomic_DNA"/>
</dbReference>
<gene>
    <name evidence="1" type="ORF">C7B82_07185</name>
</gene>
<keyword evidence="2" id="KW-1185">Reference proteome</keyword>
<reference evidence="2" key="1">
    <citation type="submission" date="2018-02" db="EMBL/GenBank/DDBJ databases">
        <authorList>
            <person name="Moore K."/>
            <person name="Momper L."/>
        </authorList>
    </citation>
    <scope>NUCLEOTIDE SEQUENCE [LARGE SCALE GENOMIC DNA]</scope>
    <source>
        <strain evidence="2">ULC18</strain>
    </source>
</reference>
<comment type="caution">
    <text evidence="1">The sequence shown here is derived from an EMBL/GenBank/DDBJ whole genome shotgun (WGS) entry which is preliminary data.</text>
</comment>